<evidence type="ECO:0000256" key="2">
    <source>
        <dbReference type="ARBA" id="ARBA00004328"/>
    </source>
</evidence>
<evidence type="ECO:0000256" key="3">
    <source>
        <dbReference type="ARBA" id="ARBA00014389"/>
    </source>
</evidence>
<sequence length="279" mass="31149">MAQAKPTVTEIETAMASLSAFNVTDLAKSFAMDLIELRYEGFDPKFLLAILLQRGRKRADAEEVLDIGNITVKKGEDKFILIELNTLAFVAAMRGSKLDEKILKKTGQTGAAWLTKMKTLYNLKQGKSLKSEDASLLRILAIFSHSVVVGVHTGQFEPAVTLKSLGLTGVSPAICCSVFGSMIPIASKVFPEADRTLLIHAWMFHQVVFDRLINRKDNHSSKSRLEQYAQIQLDQSFHPQVRRQTVLAKCDILTRNGALNENCRKSLTDMAARWENFSF</sequence>
<evidence type="ECO:0000256" key="4">
    <source>
        <dbReference type="ARBA" id="ARBA00022561"/>
    </source>
</evidence>
<evidence type="ECO:0000256" key="5">
    <source>
        <dbReference type="ARBA" id="ARBA00022844"/>
    </source>
</evidence>
<keyword evidence="4" id="KW-0167">Capsid protein</keyword>
<proteinExistence type="predicted"/>
<name>A0AAT9JFH8_9VIRU</name>
<organism evidence="10">
    <name type="scientific">Cryptocercus pudacuoensis phenuivirus 1</name>
    <dbReference type="NCBI Taxonomy" id="3133456"/>
    <lineage>
        <taxon>Viruses</taxon>
        <taxon>Riboviria</taxon>
        <taxon>Orthornavirae</taxon>
        <taxon>Negarnaviricota</taxon>
        <taxon>Polyploviricotina</taxon>
        <taxon>Bunyaviricetes</taxon>
        <taxon>Hareavirales</taxon>
        <taxon>Phenuiviridae</taxon>
    </lineage>
</organism>
<dbReference type="EMBL" id="BK067039">
    <property type="protein sequence ID" value="DBA56485.1"/>
    <property type="molecule type" value="Genomic_RNA"/>
</dbReference>
<dbReference type="GO" id="GO:0030430">
    <property type="term" value="C:host cell cytoplasm"/>
    <property type="evidence" value="ECO:0007669"/>
    <property type="project" value="UniProtKB-SubCell"/>
</dbReference>
<reference evidence="10" key="1">
    <citation type="journal article" date="2024" name="Microb. Genom.">
        <title>The hidden RNA viruses in Blattodea (cockroach and termite).</title>
        <authorList>
            <person name="Fan J."/>
            <person name="Jiang S."/>
            <person name="Li W."/>
            <person name="Li J."/>
            <person name="Pang R."/>
            <person name="Wu H."/>
        </authorList>
    </citation>
    <scope>NUCLEOTIDE SEQUENCE</scope>
    <source>
        <strain evidence="10">CN2016</strain>
    </source>
</reference>
<evidence type="ECO:0000256" key="6">
    <source>
        <dbReference type="ARBA" id="ARBA00022884"/>
    </source>
</evidence>
<evidence type="ECO:0000256" key="9">
    <source>
        <dbReference type="ARBA" id="ARBA00033344"/>
    </source>
</evidence>
<dbReference type="GO" id="GO:0003723">
    <property type="term" value="F:RNA binding"/>
    <property type="evidence" value="ECO:0007669"/>
    <property type="project" value="UniProtKB-KW"/>
</dbReference>
<dbReference type="Pfam" id="PF05733">
    <property type="entry name" value="Tenui_N"/>
    <property type="match status" value="1"/>
</dbReference>
<evidence type="ECO:0000256" key="7">
    <source>
        <dbReference type="ARBA" id="ARBA00023086"/>
    </source>
</evidence>
<evidence type="ECO:0000313" key="10">
    <source>
        <dbReference type="EMBL" id="DBA56485.1"/>
    </source>
</evidence>
<dbReference type="InterPro" id="IPR009522">
    <property type="entry name" value="Capsid_Phlebovir/Tenuivir"/>
</dbReference>
<keyword evidence="8" id="KW-1035">Host cytoplasm</keyword>
<evidence type="ECO:0000256" key="8">
    <source>
        <dbReference type="ARBA" id="ARBA00023200"/>
    </source>
</evidence>
<keyword evidence="6" id="KW-0694">RNA-binding</keyword>
<dbReference type="GO" id="GO:0019013">
    <property type="term" value="C:viral nucleocapsid"/>
    <property type="evidence" value="ECO:0007669"/>
    <property type="project" value="UniProtKB-KW"/>
</dbReference>
<keyword evidence="5" id="KW-0946">Virion</keyword>
<accession>A0AAT9JFH8</accession>
<comment type="subcellular location">
    <subcellularLocation>
        <location evidence="1">Host cytoplasm</location>
    </subcellularLocation>
    <subcellularLocation>
        <location evidence="2">Virion</location>
    </subcellularLocation>
</comment>
<evidence type="ECO:0000256" key="1">
    <source>
        <dbReference type="ARBA" id="ARBA00004192"/>
    </source>
</evidence>
<keyword evidence="7 10" id="KW-0543">Viral nucleoprotein</keyword>
<protein>
    <recommendedName>
        <fullName evidence="3">Nucleoprotein</fullName>
    </recommendedName>
    <alternativeName>
        <fullName evidence="9">Nucleocapsid protein</fullName>
    </alternativeName>
</protein>